<dbReference type="InterPro" id="IPR036249">
    <property type="entry name" value="Thioredoxin-like_sf"/>
</dbReference>
<proteinExistence type="predicted"/>
<feature type="domain" description="Thioredoxin" evidence="1">
    <location>
        <begin position="242"/>
        <end position="387"/>
    </location>
</feature>
<dbReference type="PANTHER" id="PTHR42852:SF13">
    <property type="entry name" value="PROTEIN DIPZ"/>
    <property type="match status" value="1"/>
</dbReference>
<name>A0ABY7GX53_9BACT</name>
<dbReference type="Gene3D" id="3.40.30.10">
    <property type="entry name" value="Glutaredoxin"/>
    <property type="match status" value="2"/>
</dbReference>
<dbReference type="CDD" id="cd02966">
    <property type="entry name" value="TlpA_like_family"/>
    <property type="match status" value="2"/>
</dbReference>
<dbReference type="RefSeq" id="WP_269033843.1">
    <property type="nucleotide sequence ID" value="NZ_CP114040.1"/>
</dbReference>
<dbReference type="InterPro" id="IPR013740">
    <property type="entry name" value="Redoxin"/>
</dbReference>
<evidence type="ECO:0000313" key="2">
    <source>
        <dbReference type="EMBL" id="WAS91480.1"/>
    </source>
</evidence>
<protein>
    <submittedName>
        <fullName evidence="2">TlpA disulfide reductase family protein</fullName>
    </submittedName>
</protein>
<dbReference type="InterPro" id="IPR000866">
    <property type="entry name" value="AhpC/TSA"/>
</dbReference>
<sequence length="387" mass="40638">MSHGRALACLGQRGRTAMSARMKSRTQAVRMRALGLAMLTSLGACRAQDPGPAGALEARPAPATAVAETAQEDDGEQRAVTAGAGLVGRAAPAITLTTIDGQPIDLARLVGKKPVYLKFWATWCVPCREQMPGFADIHAKMADRIEVIAVNTGFSDDEAAVRAFRQEFGLQMPIVIDDGRLAEAFNLRVTPQHVLIGRDGRIAHVGHLADARLDEALRTALADDGKAPAASLAAASPDARPLAPGDLVRDLSLTTGGETVSLGGAGKPSALVFFAPWCESYLAESRPATATACRRVREQVEALAAKGDVHWLGVSSNLWTSERDLNEYRTTTGTKLPLALDASGAVFRAFGVREIPAVAVLDAAGRLVRVLGPQEQDIAAALAAAGD</sequence>
<evidence type="ECO:0000259" key="1">
    <source>
        <dbReference type="PROSITE" id="PS51352"/>
    </source>
</evidence>
<gene>
    <name evidence="2" type="ORF">O0S08_35300</name>
</gene>
<dbReference type="SUPFAM" id="SSF52833">
    <property type="entry name" value="Thioredoxin-like"/>
    <property type="match status" value="2"/>
</dbReference>
<accession>A0ABY7GX53</accession>
<reference evidence="2" key="1">
    <citation type="submission" date="2022-11" db="EMBL/GenBank/DDBJ databases">
        <title>Minimal conservation of predation-associated metabolite biosynthetic gene clusters underscores biosynthetic potential of Myxococcota including descriptions for ten novel species: Archangium lansinium sp. nov., Myxococcus landrumus sp. nov., Nannocystis bai.</title>
        <authorList>
            <person name="Ahearne A."/>
            <person name="Stevens C."/>
            <person name="Dowd S."/>
        </authorList>
    </citation>
    <scope>NUCLEOTIDE SEQUENCE</scope>
    <source>
        <strain evidence="2">Fl3</strain>
    </source>
</reference>
<keyword evidence="3" id="KW-1185">Reference proteome</keyword>
<dbReference type="InterPro" id="IPR050553">
    <property type="entry name" value="Thioredoxin_ResA/DsbE_sf"/>
</dbReference>
<organism evidence="2 3">
    <name type="scientific">Nannocystis punicea</name>
    <dbReference type="NCBI Taxonomy" id="2995304"/>
    <lineage>
        <taxon>Bacteria</taxon>
        <taxon>Pseudomonadati</taxon>
        <taxon>Myxococcota</taxon>
        <taxon>Polyangia</taxon>
        <taxon>Nannocystales</taxon>
        <taxon>Nannocystaceae</taxon>
        <taxon>Nannocystis</taxon>
    </lineage>
</organism>
<dbReference type="InterPro" id="IPR013766">
    <property type="entry name" value="Thioredoxin_domain"/>
</dbReference>
<dbReference type="PROSITE" id="PS51352">
    <property type="entry name" value="THIOREDOXIN_2"/>
    <property type="match status" value="2"/>
</dbReference>
<dbReference type="Pfam" id="PF00578">
    <property type="entry name" value="AhpC-TSA"/>
    <property type="match status" value="1"/>
</dbReference>
<dbReference type="Proteomes" id="UP001164459">
    <property type="component" value="Chromosome"/>
</dbReference>
<evidence type="ECO:0000313" key="3">
    <source>
        <dbReference type="Proteomes" id="UP001164459"/>
    </source>
</evidence>
<dbReference type="Pfam" id="PF08534">
    <property type="entry name" value="Redoxin"/>
    <property type="match status" value="1"/>
</dbReference>
<feature type="domain" description="Thioredoxin" evidence="1">
    <location>
        <begin position="85"/>
        <end position="222"/>
    </location>
</feature>
<dbReference type="PANTHER" id="PTHR42852">
    <property type="entry name" value="THIOL:DISULFIDE INTERCHANGE PROTEIN DSBE"/>
    <property type="match status" value="1"/>
</dbReference>
<dbReference type="EMBL" id="CP114040">
    <property type="protein sequence ID" value="WAS91480.1"/>
    <property type="molecule type" value="Genomic_DNA"/>
</dbReference>